<evidence type="ECO:0000313" key="2">
    <source>
        <dbReference type="EMBL" id="GAA0771643.1"/>
    </source>
</evidence>
<dbReference type="Proteomes" id="UP001501047">
    <property type="component" value="Unassembled WGS sequence"/>
</dbReference>
<dbReference type="PANTHER" id="PTHR40032:SF1">
    <property type="entry name" value="EXPORTED PROTEIN"/>
    <property type="match status" value="1"/>
</dbReference>
<evidence type="ECO:0000259" key="1">
    <source>
        <dbReference type="Pfam" id="PF12671"/>
    </source>
</evidence>
<comment type="caution">
    <text evidence="2">The sequence shown here is derived from an EMBL/GenBank/DDBJ whole genome shotgun (WGS) entry which is preliminary data.</text>
</comment>
<keyword evidence="3" id="KW-1185">Reference proteome</keyword>
<name>A0ABN1KNJ7_CLOSU</name>
<reference evidence="2 3" key="1">
    <citation type="journal article" date="2019" name="Int. J. Syst. Evol. Microbiol.">
        <title>The Global Catalogue of Microorganisms (GCM) 10K type strain sequencing project: providing services to taxonomists for standard genome sequencing and annotation.</title>
        <authorList>
            <consortium name="The Broad Institute Genomics Platform"/>
            <consortium name="The Broad Institute Genome Sequencing Center for Infectious Disease"/>
            <person name="Wu L."/>
            <person name="Ma J."/>
        </authorList>
    </citation>
    <scope>NUCLEOTIDE SEQUENCE [LARGE SCALE GENOMIC DNA]</scope>
    <source>
        <strain evidence="2 3">JCM 1417</strain>
    </source>
</reference>
<dbReference type="Pfam" id="PF12671">
    <property type="entry name" value="Amidase_6"/>
    <property type="match status" value="1"/>
</dbReference>
<protein>
    <submittedName>
        <fullName evidence="2">Amidase domain-containing protein</fullName>
    </submittedName>
</protein>
<gene>
    <name evidence="2" type="ORF">GCM10008908_16290</name>
</gene>
<proteinExistence type="predicted"/>
<sequence>MNIIRSIKKILTWKLIFGILLAIIIANILLSRANAEEVDEEVKLEIGKFIEETISKRNRAIVTGEEESIKSVYDMGTKYGRWAYENEEKKMIYLHNWEQKQGVKITEILPKVVVNRISEKDNGFKVNFTCSTEYRYVYEDRPEEVNAARIGTYHVLTLINKGDDFLINKEWYTDPFADSLNLEKLKVDDVKEFILAQERKDFSTLDERRKASVEYANKYCGAATEEEFGYKYNKEYRNFNPEGGDCANFASQILHEGGKFKVNSAWNYCKGEASASWVNADKFKAYWVHSGRASVIAYGTYDKVYKASYQLMPGDFVAYERKGDIKHISTVTNADSRGYALVTCHNTDRNDVPWDLGWSDKNIKFWLIRVHY</sequence>
<organism evidence="2 3">
    <name type="scientific">Clostridium subterminale</name>
    <dbReference type="NCBI Taxonomy" id="1550"/>
    <lineage>
        <taxon>Bacteria</taxon>
        <taxon>Bacillati</taxon>
        <taxon>Bacillota</taxon>
        <taxon>Clostridia</taxon>
        <taxon>Eubacteriales</taxon>
        <taxon>Clostridiaceae</taxon>
        <taxon>Clostridium</taxon>
    </lineage>
</organism>
<dbReference type="EMBL" id="BAAACI010000005">
    <property type="protein sequence ID" value="GAA0771643.1"/>
    <property type="molecule type" value="Genomic_DNA"/>
</dbReference>
<evidence type="ECO:0000313" key="3">
    <source>
        <dbReference type="Proteomes" id="UP001501047"/>
    </source>
</evidence>
<dbReference type="InterPro" id="IPR024301">
    <property type="entry name" value="Amidase_6"/>
</dbReference>
<feature type="domain" description="Putative amidase" evidence="1">
    <location>
        <begin position="208"/>
        <end position="368"/>
    </location>
</feature>
<accession>A0ABN1KNJ7</accession>
<dbReference type="PANTHER" id="PTHR40032">
    <property type="entry name" value="EXPORTED PROTEIN-RELATED"/>
    <property type="match status" value="1"/>
</dbReference>
<dbReference type="RefSeq" id="WP_343825403.1">
    <property type="nucleotide sequence ID" value="NZ_BAAACI010000005.1"/>
</dbReference>